<dbReference type="PANTHER" id="PTHR43066">
    <property type="entry name" value="RHOMBOID-RELATED PROTEIN"/>
    <property type="match status" value="1"/>
</dbReference>
<keyword evidence="5" id="KW-0378">Hydrolase</keyword>
<protein>
    <recommendedName>
        <fullName evidence="10">Peptidase S54 rhomboid domain-containing protein</fullName>
    </recommendedName>
</protein>
<feature type="compositionally biased region" description="Basic and acidic residues" evidence="8">
    <location>
        <begin position="268"/>
        <end position="279"/>
    </location>
</feature>
<dbReference type="InterPro" id="IPR022764">
    <property type="entry name" value="Peptidase_S54_rhomboid_dom"/>
</dbReference>
<sequence length="664" mass="73740">MPGQRPGNRARGGADNPVRLVLLLAQQVAQMEQRPPVTLILVAVNILFYFQPDALGDLVPSISDACLQPYAILQGLQFSRLLWSAFLHADEMHLFYNMSSLLWKGSQLEPDVGSFTFLALMGELLALSHLATVGLAALAAKLLPDLAAGQYYSSCAIGFSAVLFALKVVLSYRTPGWSHVAGFELPTKYVCWAELLYIQLLTPKASFMGHLGGILAGLLHVNVLEHLALPSGGLSFRGWDLLGLLRQEAYTGPAHYATENGEAGSAADDVREHWARRQQDGQPEGPRVRRSSAREQRPDLRSSADSRQSDVGGVYVSRQDPLTDRSRQLRRPVWRRVFSWERGLLCMAVLAIAVATNPDHNHFLKFVQEYTQRGLGFLPGFAASSLLWLQMKGGAGPVFWNFWAFSIARYQGFTFLGLLNTWIPLPVRWFSGVTARWWGQASSMLGDGDVRWPQPLEALVGVNLIVFLGWLLGSTRWMVKYFEVSARNFLRRPWTLLTASVSHADLYSLIGNFQMLFMVGPYLQAELGWRMFTALYFTAGVLANVAEYVGNVLLRRRRLWASKGASAPVYALLACTALMQPYRKFVWLFGIELNSLGLLGAKLLYEYVAKRLGGGSVPEVWARLVGAATGFVFASILLDCKFMDCLPKTVVPWNSRVIASSALR</sequence>
<evidence type="ECO:0000256" key="6">
    <source>
        <dbReference type="ARBA" id="ARBA00022989"/>
    </source>
</evidence>
<feature type="domain" description="Peptidase S54 rhomboid" evidence="10">
    <location>
        <begin position="77"/>
        <end position="220"/>
    </location>
</feature>
<dbReference type="GO" id="GO:0004252">
    <property type="term" value="F:serine-type endopeptidase activity"/>
    <property type="evidence" value="ECO:0007669"/>
    <property type="project" value="InterPro"/>
</dbReference>
<keyword evidence="4 9" id="KW-0812">Transmembrane</keyword>
<keyword evidence="6 9" id="KW-1133">Transmembrane helix</keyword>
<dbReference type="Gene3D" id="1.20.1540.10">
    <property type="entry name" value="Rhomboid-like"/>
    <property type="match status" value="2"/>
</dbReference>
<feature type="transmembrane region" description="Helical" evidence="9">
    <location>
        <begin position="151"/>
        <end position="170"/>
    </location>
</feature>
<evidence type="ECO:0000256" key="3">
    <source>
        <dbReference type="ARBA" id="ARBA00022670"/>
    </source>
</evidence>
<name>A0AAV1IJV9_9CHLO</name>
<dbReference type="AlphaFoldDB" id="A0AAV1IJV9"/>
<keyword evidence="3" id="KW-0645">Protease</keyword>
<dbReference type="EMBL" id="CAUYUE010000017">
    <property type="protein sequence ID" value="CAK0787623.1"/>
    <property type="molecule type" value="Genomic_DNA"/>
</dbReference>
<feature type="transmembrane region" description="Helical" evidence="9">
    <location>
        <begin position="494"/>
        <end position="517"/>
    </location>
</feature>
<dbReference type="InterPro" id="IPR035952">
    <property type="entry name" value="Rhomboid-like_sf"/>
</dbReference>
<reference evidence="11 12" key="1">
    <citation type="submission" date="2023-10" db="EMBL/GenBank/DDBJ databases">
        <authorList>
            <person name="Maclean D."/>
            <person name="Macfadyen A."/>
        </authorList>
    </citation>
    <scope>NUCLEOTIDE SEQUENCE [LARGE SCALE GENOMIC DNA]</scope>
</reference>
<evidence type="ECO:0000313" key="12">
    <source>
        <dbReference type="Proteomes" id="UP001314263"/>
    </source>
</evidence>
<feature type="transmembrane region" description="Helical" evidence="9">
    <location>
        <begin position="452"/>
        <end position="473"/>
    </location>
</feature>
<comment type="similarity">
    <text evidence="2">Belongs to the peptidase S54 family.</text>
</comment>
<evidence type="ECO:0000256" key="8">
    <source>
        <dbReference type="SAM" id="MobiDB-lite"/>
    </source>
</evidence>
<dbReference type="PANTHER" id="PTHR43066:SF1">
    <property type="entry name" value="RHOMBOID PROTEIN 2"/>
    <property type="match status" value="1"/>
</dbReference>
<feature type="transmembrane region" description="Helical" evidence="9">
    <location>
        <begin position="375"/>
        <end position="391"/>
    </location>
</feature>
<evidence type="ECO:0000256" key="4">
    <source>
        <dbReference type="ARBA" id="ARBA00022692"/>
    </source>
</evidence>
<feature type="transmembrane region" description="Helical" evidence="9">
    <location>
        <begin position="620"/>
        <end position="638"/>
    </location>
</feature>
<keyword evidence="12" id="KW-1185">Reference proteome</keyword>
<evidence type="ECO:0000313" key="11">
    <source>
        <dbReference type="EMBL" id="CAK0787623.1"/>
    </source>
</evidence>
<accession>A0AAV1IJV9</accession>
<proteinExistence type="inferred from homology"/>
<evidence type="ECO:0000256" key="1">
    <source>
        <dbReference type="ARBA" id="ARBA00004141"/>
    </source>
</evidence>
<feature type="transmembrane region" description="Helical" evidence="9">
    <location>
        <begin position="337"/>
        <end position="355"/>
    </location>
</feature>
<gene>
    <name evidence="11" type="ORF">CVIRNUC_010845</name>
</gene>
<dbReference type="Proteomes" id="UP001314263">
    <property type="component" value="Unassembled WGS sequence"/>
</dbReference>
<feature type="domain" description="Peptidase S54 rhomboid" evidence="10">
    <location>
        <begin position="492"/>
        <end position="638"/>
    </location>
</feature>
<evidence type="ECO:0000256" key="5">
    <source>
        <dbReference type="ARBA" id="ARBA00022801"/>
    </source>
</evidence>
<dbReference type="Pfam" id="PF01694">
    <property type="entry name" value="Rhomboid"/>
    <property type="match status" value="2"/>
</dbReference>
<evidence type="ECO:0000256" key="2">
    <source>
        <dbReference type="ARBA" id="ARBA00009045"/>
    </source>
</evidence>
<dbReference type="SUPFAM" id="SSF144091">
    <property type="entry name" value="Rhomboid-like"/>
    <property type="match status" value="2"/>
</dbReference>
<feature type="region of interest" description="Disordered" evidence="8">
    <location>
        <begin position="256"/>
        <end position="311"/>
    </location>
</feature>
<evidence type="ECO:0000256" key="7">
    <source>
        <dbReference type="ARBA" id="ARBA00023136"/>
    </source>
</evidence>
<feature type="compositionally biased region" description="Basic and acidic residues" evidence="8">
    <location>
        <begin position="292"/>
        <end position="308"/>
    </location>
</feature>
<organism evidence="11 12">
    <name type="scientific">Coccomyxa viridis</name>
    <dbReference type="NCBI Taxonomy" id="1274662"/>
    <lineage>
        <taxon>Eukaryota</taxon>
        <taxon>Viridiplantae</taxon>
        <taxon>Chlorophyta</taxon>
        <taxon>core chlorophytes</taxon>
        <taxon>Trebouxiophyceae</taxon>
        <taxon>Trebouxiophyceae incertae sedis</taxon>
        <taxon>Coccomyxaceae</taxon>
        <taxon>Coccomyxa</taxon>
    </lineage>
</organism>
<keyword evidence="7 9" id="KW-0472">Membrane</keyword>
<comment type="caution">
    <text evidence="11">The sequence shown here is derived from an EMBL/GenBank/DDBJ whole genome shotgun (WGS) entry which is preliminary data.</text>
</comment>
<evidence type="ECO:0000259" key="10">
    <source>
        <dbReference type="Pfam" id="PF01694"/>
    </source>
</evidence>
<comment type="subcellular location">
    <subcellularLocation>
        <location evidence="1">Membrane</location>
        <topology evidence="1">Multi-pass membrane protein</topology>
    </subcellularLocation>
</comment>
<feature type="transmembrane region" description="Helical" evidence="9">
    <location>
        <begin position="585"/>
        <end position="608"/>
    </location>
</feature>
<feature type="transmembrane region" description="Helical" evidence="9">
    <location>
        <begin position="398"/>
        <end position="423"/>
    </location>
</feature>
<dbReference type="GO" id="GO:0016020">
    <property type="term" value="C:membrane"/>
    <property type="evidence" value="ECO:0007669"/>
    <property type="project" value="UniProtKB-SubCell"/>
</dbReference>
<feature type="transmembrane region" description="Helical" evidence="9">
    <location>
        <begin position="115"/>
        <end position="139"/>
    </location>
</feature>
<feature type="transmembrane region" description="Helical" evidence="9">
    <location>
        <begin position="529"/>
        <end position="548"/>
    </location>
</feature>
<dbReference type="FunFam" id="1.20.1540.10:FF:000008">
    <property type="entry name" value="RHOMBOID-like protein 13"/>
    <property type="match status" value="1"/>
</dbReference>
<evidence type="ECO:0000256" key="9">
    <source>
        <dbReference type="SAM" id="Phobius"/>
    </source>
</evidence>